<dbReference type="Pfam" id="PF21783">
    <property type="entry name" value="YNCE"/>
    <property type="match status" value="1"/>
</dbReference>
<sequence>MVRLYTSLLCALTVGAVWAQPAPTQRVQLPNGWSLTPTGSSVPLGDLPLNMVVSPDQKRLAVTNNGQSKHTIQLFDVSGTSTRQLASLEIPKAWVGIRFSPDGKRLYASGGNDNRVMVYEIADNQLVKADSITLGKPWPNRISVAGLDLSRDGKTLYTVTKDDSALYVCNVATRQIEKRIQLPHEAYTCLLSPSGHELYITLWGGAGVQVYDTKTGQISARITTGDHPNDMVLTKSGKYLFTANANDNSVSIIDLSTRRVVEALNTALYPDAPAGSTPNGLALTPDGKTLLVANADNNCLAVFDVSKPGKSRSLGFIPTGWYPTAVKVIGKKILVSNGKGMTSLANPKGPDPFKRREEDTQYIGALFKGTLSTFTMPSAAQLTGLTRQVYANTPYSKEKEKLAAGEPNNPIPRRVGDPSPIKYVFYIIKENRTYDQVFGDMPGGNGDSSLCLFPEKVTPNQHALAREFGLLDNFYVDAEVSADGHNWSTAAYAPDYVEKTWPTSYGGRGGTYDYEGSRPVAFPKKGFIWDHCKQAGISYRGYGEFAAYARRRGSALDGRFCHQYPDYDLKIKDIDRVEIWKRDFDSLVTANAVPRFNSLRLGNNHTAGARIGQLTPTAMVADNDLAVGRFIEHLSNSPIWKESAVFILEDDAQNGADHVDAHRSPALVISPYAKRRHIEHTMYSTSAMLRTMELILGMPPMSQYDAAARPMFALFTNTPDFTPYKHIPAQVDLSAKNTAMNEPARRSEKFDLRHADTLDDHEFNAVIWMAVRGENSPVPAPRRGAWLRIAEKEDDGDDD</sequence>
<dbReference type="InterPro" id="IPR011045">
    <property type="entry name" value="N2O_reductase_N"/>
</dbReference>
<comment type="caution">
    <text evidence="5">The sequence shown here is derived from an EMBL/GenBank/DDBJ whole genome shotgun (WGS) entry which is preliminary data.</text>
</comment>
<dbReference type="EMBL" id="WELI01000003">
    <property type="protein sequence ID" value="KAB7731133.1"/>
    <property type="molecule type" value="Genomic_DNA"/>
</dbReference>
<dbReference type="InterPro" id="IPR017850">
    <property type="entry name" value="Alkaline_phosphatase_core_sf"/>
</dbReference>
<proteinExistence type="predicted"/>
<dbReference type="RefSeq" id="WP_152124116.1">
    <property type="nucleotide sequence ID" value="NZ_WELI01000003.1"/>
</dbReference>
<feature type="signal peptide" evidence="3">
    <location>
        <begin position="1"/>
        <end position="19"/>
    </location>
</feature>
<dbReference type="InterPro" id="IPR007312">
    <property type="entry name" value="Phosphoesterase"/>
</dbReference>
<dbReference type="InterPro" id="IPR051200">
    <property type="entry name" value="Host-pathogen_enzymatic-act"/>
</dbReference>
<dbReference type="GO" id="GO:0016788">
    <property type="term" value="F:hydrolase activity, acting on ester bonds"/>
    <property type="evidence" value="ECO:0007669"/>
    <property type="project" value="InterPro"/>
</dbReference>
<keyword evidence="6" id="KW-1185">Reference proteome</keyword>
<dbReference type="PANTHER" id="PTHR47197:SF3">
    <property type="entry name" value="DIHYDRO-HEME D1 DEHYDROGENASE"/>
    <property type="match status" value="1"/>
</dbReference>
<evidence type="ECO:0000256" key="1">
    <source>
        <dbReference type="ARBA" id="ARBA00022729"/>
    </source>
</evidence>
<dbReference type="InterPro" id="IPR001680">
    <property type="entry name" value="WD40_rpt"/>
</dbReference>
<keyword evidence="1 3" id="KW-0732">Signal</keyword>
<dbReference type="Gene3D" id="3.40.720.10">
    <property type="entry name" value="Alkaline Phosphatase, subunit A"/>
    <property type="match status" value="1"/>
</dbReference>
<evidence type="ECO:0000256" key="3">
    <source>
        <dbReference type="SAM" id="SignalP"/>
    </source>
</evidence>
<evidence type="ECO:0000313" key="5">
    <source>
        <dbReference type="EMBL" id="KAB7731133.1"/>
    </source>
</evidence>
<dbReference type="Pfam" id="PF04185">
    <property type="entry name" value="Phosphoesterase"/>
    <property type="match status" value="1"/>
</dbReference>
<dbReference type="PANTHER" id="PTHR47197">
    <property type="entry name" value="PROTEIN NIRF"/>
    <property type="match status" value="1"/>
</dbReference>
<organism evidence="5 6">
    <name type="scientific">Rudanella paleaurantiibacter</name>
    <dbReference type="NCBI Taxonomy" id="2614655"/>
    <lineage>
        <taxon>Bacteria</taxon>
        <taxon>Pseudomonadati</taxon>
        <taxon>Bacteroidota</taxon>
        <taxon>Cytophagia</taxon>
        <taxon>Cytophagales</taxon>
        <taxon>Cytophagaceae</taxon>
        <taxon>Rudanella</taxon>
    </lineage>
</organism>
<accession>A0A7J5U062</accession>
<name>A0A7J5U062_9BACT</name>
<evidence type="ECO:0000313" key="6">
    <source>
        <dbReference type="Proteomes" id="UP000488299"/>
    </source>
</evidence>
<protein>
    <submittedName>
        <fullName evidence="5">Beta-propeller fold lactonase family protein</fullName>
    </submittedName>
</protein>
<evidence type="ECO:0000256" key="2">
    <source>
        <dbReference type="ARBA" id="ARBA00022801"/>
    </source>
</evidence>
<dbReference type="Gene3D" id="2.130.10.10">
    <property type="entry name" value="YVTN repeat-like/Quinoprotein amine dehydrogenase"/>
    <property type="match status" value="2"/>
</dbReference>
<dbReference type="SUPFAM" id="SSF50974">
    <property type="entry name" value="Nitrous oxide reductase, N-terminal domain"/>
    <property type="match status" value="1"/>
</dbReference>
<feature type="domain" description="YNCE-like beta-propeller" evidence="4">
    <location>
        <begin position="41"/>
        <end position="307"/>
    </location>
</feature>
<dbReference type="SUPFAM" id="SSF53649">
    <property type="entry name" value="Alkaline phosphatase-like"/>
    <property type="match status" value="1"/>
</dbReference>
<dbReference type="AlphaFoldDB" id="A0A7J5U062"/>
<reference evidence="5 6" key="1">
    <citation type="submission" date="2019-10" db="EMBL/GenBank/DDBJ databases">
        <title>Rudanella paleaurantiibacter sp. nov., isolated from sludge.</title>
        <authorList>
            <person name="Xu S.Q."/>
        </authorList>
    </citation>
    <scope>NUCLEOTIDE SEQUENCE [LARGE SCALE GENOMIC DNA]</scope>
    <source>
        <strain evidence="5 6">HX-22-17</strain>
    </source>
</reference>
<dbReference type="InterPro" id="IPR048433">
    <property type="entry name" value="YNCE-like_beta-prop"/>
</dbReference>
<dbReference type="SMART" id="SM00320">
    <property type="entry name" value="WD40"/>
    <property type="match status" value="3"/>
</dbReference>
<keyword evidence="2" id="KW-0378">Hydrolase</keyword>
<dbReference type="Proteomes" id="UP000488299">
    <property type="component" value="Unassembled WGS sequence"/>
</dbReference>
<dbReference type="InterPro" id="IPR015943">
    <property type="entry name" value="WD40/YVTN_repeat-like_dom_sf"/>
</dbReference>
<gene>
    <name evidence="5" type="ORF">F5984_09995</name>
</gene>
<evidence type="ECO:0000259" key="4">
    <source>
        <dbReference type="Pfam" id="PF21783"/>
    </source>
</evidence>
<feature type="chain" id="PRO_5029635413" evidence="3">
    <location>
        <begin position="20"/>
        <end position="799"/>
    </location>
</feature>